<accession>A0A2J7YW79</accession>
<reference evidence="3 4" key="1">
    <citation type="submission" date="2015-09" db="EMBL/GenBank/DDBJ databases">
        <title>Genome sequence, genome mining and natural product profiling of a biocontrol bacterium Streptomyces malaysiensis F913.</title>
        <authorList>
            <person name="Xu Y."/>
            <person name="Wei J."/>
            <person name="Xie J."/>
            <person name="Li T."/>
            <person name="Zhou Z."/>
        </authorList>
    </citation>
    <scope>NUCLEOTIDE SEQUENCE [LARGE SCALE GENOMIC DNA]</scope>
    <source>
        <strain evidence="3 4">F913</strain>
    </source>
</reference>
<evidence type="ECO:0000259" key="2">
    <source>
        <dbReference type="Pfam" id="PF03771"/>
    </source>
</evidence>
<dbReference type="AlphaFoldDB" id="A0A2J7YW79"/>
<feature type="region of interest" description="Disordered" evidence="1">
    <location>
        <begin position="126"/>
        <end position="161"/>
    </location>
</feature>
<comment type="caution">
    <text evidence="3">The sequence shown here is derived from an EMBL/GenBank/DDBJ whole genome shotgun (WGS) entry which is preliminary data.</text>
</comment>
<dbReference type="Pfam" id="PF03771">
    <property type="entry name" value="SPDY"/>
    <property type="match status" value="1"/>
</dbReference>
<gene>
    <name evidence="3" type="ORF">SMF913_27747</name>
</gene>
<proteinExistence type="predicted"/>
<keyword evidence="4" id="KW-1185">Reference proteome</keyword>
<evidence type="ECO:0000313" key="4">
    <source>
        <dbReference type="Proteomes" id="UP000236520"/>
    </source>
</evidence>
<evidence type="ECO:0000256" key="1">
    <source>
        <dbReference type="SAM" id="MobiDB-lite"/>
    </source>
</evidence>
<dbReference type="InterPro" id="IPR005523">
    <property type="entry name" value="DUF317_SPDY"/>
</dbReference>
<protein>
    <recommendedName>
        <fullName evidence="2">DUF317 domain-containing protein</fullName>
    </recommendedName>
</protein>
<sequence>MWHMTLTRTVPAPVVKSLLDALGAGDAWETALGSPITDKQIAEATQPLTAADWRSDVDGQSLRWNTQQGDVGVQFDTFAAHNAHSPLHTWTLWAGPDGNNPTWTIRASVYTPAGLLADLAEELAHGTGTRQTRSGQPRRVKHIAGSTPAAPPPPLSTRLRR</sequence>
<evidence type="ECO:0000313" key="3">
    <source>
        <dbReference type="EMBL" id="PNG92282.1"/>
    </source>
</evidence>
<name>A0A2J7YW79_STRMQ</name>
<dbReference type="EMBL" id="LJIW01000002">
    <property type="protein sequence ID" value="PNG92282.1"/>
    <property type="molecule type" value="Genomic_DNA"/>
</dbReference>
<dbReference type="Proteomes" id="UP000236520">
    <property type="component" value="Unassembled WGS sequence"/>
</dbReference>
<organism evidence="3 4">
    <name type="scientific">Streptomyces malaysiensis</name>
    <dbReference type="NCBI Taxonomy" id="92644"/>
    <lineage>
        <taxon>Bacteria</taxon>
        <taxon>Bacillati</taxon>
        <taxon>Actinomycetota</taxon>
        <taxon>Actinomycetes</taxon>
        <taxon>Kitasatosporales</taxon>
        <taxon>Streptomycetaceae</taxon>
        <taxon>Streptomyces</taxon>
        <taxon>Streptomyces violaceusniger group</taxon>
    </lineage>
</organism>
<feature type="domain" description="DUF317" evidence="2">
    <location>
        <begin position="67"/>
        <end position="128"/>
    </location>
</feature>